<dbReference type="Gene3D" id="3.90.190.10">
    <property type="entry name" value="Protein tyrosine phosphatase superfamily"/>
    <property type="match status" value="1"/>
</dbReference>
<dbReference type="InterPro" id="IPR029021">
    <property type="entry name" value="Prot-tyrosine_phosphatase-like"/>
</dbReference>
<dbReference type="CDD" id="cd14521">
    <property type="entry name" value="DSP_fungal_SDP1-like"/>
    <property type="match status" value="1"/>
</dbReference>
<evidence type="ECO:0000256" key="2">
    <source>
        <dbReference type="ARBA" id="ARBA00013064"/>
    </source>
</evidence>
<name>A0A1A0H5C5_9ASCO</name>
<dbReference type="STRING" id="869754.A0A1A0H5C5"/>
<evidence type="ECO:0000256" key="1">
    <source>
        <dbReference type="ARBA" id="ARBA00008601"/>
    </source>
</evidence>
<evidence type="ECO:0000313" key="8">
    <source>
        <dbReference type="Proteomes" id="UP000092555"/>
    </source>
</evidence>
<comment type="similarity">
    <text evidence="1">Belongs to the protein-tyrosine phosphatase family. Non-receptor class dual specificity subfamily.</text>
</comment>
<dbReference type="PANTHER" id="PTHR10159:SF519">
    <property type="entry name" value="DUAL SPECIFICITY PROTEIN PHOSPHATASE MPK3"/>
    <property type="match status" value="1"/>
</dbReference>
<comment type="caution">
    <text evidence="7">The sequence shown here is derived from an EMBL/GenBank/DDBJ whole genome shotgun (WGS) entry which is preliminary data.</text>
</comment>
<accession>A0A1A0H5C5</accession>
<dbReference type="OrthoDB" id="426001at2759"/>
<dbReference type="GO" id="GO:0033550">
    <property type="term" value="F:MAP kinase tyrosine phosphatase activity"/>
    <property type="evidence" value="ECO:0007669"/>
    <property type="project" value="TreeGrafter"/>
</dbReference>
<evidence type="ECO:0000256" key="3">
    <source>
        <dbReference type="ARBA" id="ARBA00022801"/>
    </source>
</evidence>
<dbReference type="GeneID" id="30027463"/>
<feature type="non-terminal residue" evidence="7">
    <location>
        <position position="287"/>
    </location>
</feature>
<evidence type="ECO:0000256" key="4">
    <source>
        <dbReference type="ARBA" id="ARBA00022912"/>
    </source>
</evidence>
<proteinExistence type="inferred from homology"/>
<feature type="domain" description="Tyrosine specific protein phosphatases" evidence="6">
    <location>
        <begin position="185"/>
        <end position="257"/>
    </location>
</feature>
<protein>
    <recommendedName>
        <fullName evidence="2">protein-tyrosine-phosphatase</fullName>
        <ecNumber evidence="2">3.1.3.48</ecNumber>
    </recommendedName>
</protein>
<dbReference type="PROSITE" id="PS00383">
    <property type="entry name" value="TYR_PHOSPHATASE_1"/>
    <property type="match status" value="1"/>
</dbReference>
<dbReference type="GO" id="GO:0005634">
    <property type="term" value="C:nucleus"/>
    <property type="evidence" value="ECO:0007669"/>
    <property type="project" value="TreeGrafter"/>
</dbReference>
<organism evidence="7 8">
    <name type="scientific">Metschnikowia bicuspidata var. bicuspidata NRRL YB-4993</name>
    <dbReference type="NCBI Taxonomy" id="869754"/>
    <lineage>
        <taxon>Eukaryota</taxon>
        <taxon>Fungi</taxon>
        <taxon>Dikarya</taxon>
        <taxon>Ascomycota</taxon>
        <taxon>Saccharomycotina</taxon>
        <taxon>Pichiomycetes</taxon>
        <taxon>Metschnikowiaceae</taxon>
        <taxon>Metschnikowia</taxon>
    </lineage>
</organism>
<dbReference type="PROSITE" id="PS50054">
    <property type="entry name" value="TYR_PHOSPHATASE_DUAL"/>
    <property type="match status" value="1"/>
</dbReference>
<dbReference type="GO" id="GO:0017017">
    <property type="term" value="F:MAP kinase tyrosine/serine/threonine phosphatase activity"/>
    <property type="evidence" value="ECO:0007669"/>
    <property type="project" value="TreeGrafter"/>
</dbReference>
<dbReference type="EC" id="3.1.3.48" evidence="2"/>
<dbReference type="PANTHER" id="PTHR10159">
    <property type="entry name" value="DUAL SPECIFICITY PROTEIN PHOSPHATASE"/>
    <property type="match status" value="1"/>
</dbReference>
<gene>
    <name evidence="7" type="ORF">METBIDRAFT_14222</name>
</gene>
<dbReference type="EMBL" id="LXTC01000007">
    <property type="protein sequence ID" value="OBA19284.1"/>
    <property type="molecule type" value="Genomic_DNA"/>
</dbReference>
<evidence type="ECO:0000259" key="6">
    <source>
        <dbReference type="PROSITE" id="PS50056"/>
    </source>
</evidence>
<dbReference type="PROSITE" id="PS50056">
    <property type="entry name" value="TYR_PHOSPHATASE_2"/>
    <property type="match status" value="1"/>
</dbReference>
<dbReference type="InterPro" id="IPR000387">
    <property type="entry name" value="Tyr_Pase_dom"/>
</dbReference>
<dbReference type="InterPro" id="IPR020422">
    <property type="entry name" value="TYR_PHOSPHATASE_DUAL_dom"/>
</dbReference>
<sequence>SSSGSMNYSPRHSCKPSSLLSSRNINIQRLLLDTNTVQPSSVLLPPKKGKPLAIFIPSGTSPTMLPHNSIKTPVQEHLPTRYSPNPLLASAYAMPQYPGETPETLMMPEELQEVGLTSAYPQGPANVLNSVLYLYSDPKTSGSPIDINDFDLVVNVARECDDLSADFDDRSGTRKYLRVPWSHTSAILKELPTITQEIAAMDKPGKKILVHCQCGVLRSACVVVAYFMVKFKISVNEAYELLKSGTESDTETCSQKIRAEGNFVKGCERICPNMSLIFELMDFGDKL</sequence>
<dbReference type="Pfam" id="PF00782">
    <property type="entry name" value="DSPc"/>
    <property type="match status" value="1"/>
</dbReference>
<keyword evidence="3" id="KW-0378">Hydrolase</keyword>
<dbReference type="InterPro" id="IPR016130">
    <property type="entry name" value="Tyr_Pase_AS"/>
</dbReference>
<keyword evidence="4" id="KW-0904">Protein phosphatase</keyword>
<reference evidence="7 8" key="1">
    <citation type="submission" date="2016-05" db="EMBL/GenBank/DDBJ databases">
        <title>Comparative genomics of biotechnologically important yeasts.</title>
        <authorList>
            <consortium name="DOE Joint Genome Institute"/>
            <person name="Riley R."/>
            <person name="Haridas S."/>
            <person name="Wolfe K.H."/>
            <person name="Lopes M.R."/>
            <person name="Hittinger C.T."/>
            <person name="Goker M."/>
            <person name="Salamov A."/>
            <person name="Wisecaver J."/>
            <person name="Long T.M."/>
            <person name="Aerts A.L."/>
            <person name="Barry K."/>
            <person name="Choi C."/>
            <person name="Clum A."/>
            <person name="Coughlan A.Y."/>
            <person name="Deshpande S."/>
            <person name="Douglass A.P."/>
            <person name="Hanson S.J."/>
            <person name="Klenk H.-P."/>
            <person name="LaButti K."/>
            <person name="Lapidus A."/>
            <person name="Lindquist E."/>
            <person name="Lipzen A."/>
            <person name="Meier-kolthoff J.P."/>
            <person name="Ohm R.A."/>
            <person name="Otillar R.P."/>
            <person name="Pangilinan J."/>
            <person name="Peng Y."/>
            <person name="Rokas A."/>
            <person name="Rosa C.A."/>
            <person name="Scheuner C."/>
            <person name="Sibirny A.A."/>
            <person name="Slot J.C."/>
            <person name="Stielow J.B."/>
            <person name="Sun H."/>
            <person name="Kurtzman C.P."/>
            <person name="Blackwell M."/>
            <person name="Grigoriev I.V."/>
            <person name="Jeffries T.W."/>
        </authorList>
    </citation>
    <scope>NUCLEOTIDE SEQUENCE [LARGE SCALE GENOMIC DNA]</scope>
    <source>
        <strain evidence="7 8">NRRL YB-4993</strain>
    </source>
</reference>
<dbReference type="InterPro" id="IPR000340">
    <property type="entry name" value="Dual-sp_phosphatase_cat-dom"/>
</dbReference>
<dbReference type="SUPFAM" id="SSF52799">
    <property type="entry name" value="(Phosphotyrosine protein) phosphatases II"/>
    <property type="match status" value="1"/>
</dbReference>
<feature type="non-terminal residue" evidence="7">
    <location>
        <position position="1"/>
    </location>
</feature>
<dbReference type="GO" id="GO:0008330">
    <property type="term" value="F:protein tyrosine/threonine phosphatase activity"/>
    <property type="evidence" value="ECO:0007669"/>
    <property type="project" value="TreeGrafter"/>
</dbReference>
<dbReference type="SMART" id="SM00195">
    <property type="entry name" value="DSPc"/>
    <property type="match status" value="1"/>
</dbReference>
<dbReference type="GO" id="GO:0043409">
    <property type="term" value="P:negative regulation of MAPK cascade"/>
    <property type="evidence" value="ECO:0007669"/>
    <property type="project" value="TreeGrafter"/>
</dbReference>
<dbReference type="Proteomes" id="UP000092555">
    <property type="component" value="Unassembled WGS sequence"/>
</dbReference>
<dbReference type="GO" id="GO:0005829">
    <property type="term" value="C:cytosol"/>
    <property type="evidence" value="ECO:0007669"/>
    <property type="project" value="TreeGrafter"/>
</dbReference>
<dbReference type="AlphaFoldDB" id="A0A1A0H5C5"/>
<dbReference type="RefSeq" id="XP_018709816.1">
    <property type="nucleotide sequence ID" value="XM_018854487.1"/>
</dbReference>
<evidence type="ECO:0000259" key="5">
    <source>
        <dbReference type="PROSITE" id="PS50054"/>
    </source>
</evidence>
<evidence type="ECO:0000313" key="7">
    <source>
        <dbReference type="EMBL" id="OBA19284.1"/>
    </source>
</evidence>
<keyword evidence="8" id="KW-1185">Reference proteome</keyword>
<feature type="domain" description="Tyrosine-protein phosphatase" evidence="5">
    <location>
        <begin position="123"/>
        <end position="287"/>
    </location>
</feature>